<feature type="chain" id="PRO_5030788923" description="Carboxypeptidase regulatory-like domain-containing protein" evidence="1">
    <location>
        <begin position="20"/>
        <end position="215"/>
    </location>
</feature>
<evidence type="ECO:0000313" key="2">
    <source>
        <dbReference type="EMBL" id="NYH74026.1"/>
    </source>
</evidence>
<evidence type="ECO:0008006" key="4">
    <source>
        <dbReference type="Google" id="ProtNLM"/>
    </source>
</evidence>
<feature type="signal peptide" evidence="1">
    <location>
        <begin position="1"/>
        <end position="19"/>
    </location>
</feature>
<dbReference type="EMBL" id="JACBYV010000001">
    <property type="protein sequence ID" value="NYH74026.1"/>
    <property type="molecule type" value="Genomic_DNA"/>
</dbReference>
<dbReference type="Proteomes" id="UP000578688">
    <property type="component" value="Unassembled WGS sequence"/>
</dbReference>
<dbReference type="PROSITE" id="PS51257">
    <property type="entry name" value="PROKAR_LIPOPROTEIN"/>
    <property type="match status" value="1"/>
</dbReference>
<keyword evidence="3" id="KW-1185">Reference proteome</keyword>
<dbReference type="AlphaFoldDB" id="A0A7Y9XPJ9"/>
<accession>A0A7Y9XPJ9</accession>
<protein>
    <recommendedName>
        <fullName evidence="4">Carboxypeptidase regulatory-like domain-containing protein</fullName>
    </recommendedName>
</protein>
<evidence type="ECO:0000256" key="1">
    <source>
        <dbReference type="SAM" id="SignalP"/>
    </source>
</evidence>
<gene>
    <name evidence="2" type="ORF">FHR27_002636</name>
</gene>
<dbReference type="RefSeq" id="WP_179538791.1">
    <property type="nucleotide sequence ID" value="NZ_JACBYV010000001.1"/>
</dbReference>
<name>A0A7Y9XPJ9_9GAMM</name>
<keyword evidence="1" id="KW-0732">Signal</keyword>
<comment type="caution">
    <text evidence="2">The sequence shown here is derived from an EMBL/GenBank/DDBJ whole genome shotgun (WGS) entry which is preliminary data.</text>
</comment>
<sequence>MKVKYLFFFVILLCSCATVKSELETGSVPSEEVAIVIGRSVVFHNEHEVVSNESGILAPATMIHVRRFAGAESVVKDLYAAGQYAIRATPLNGGYFAVSLPPGNYYISEFTYPNMVDGFVGMRSYMPTPNSVVAKPVMSSFQASAGKINYVGTIVHNVNDLPVLNEGTPDERKQWSWSYSILNEYAATESWLYNVHPQLSSFVIKESTIKTTPYP</sequence>
<proteinExistence type="predicted"/>
<reference evidence="2 3" key="1">
    <citation type="submission" date="2020-07" db="EMBL/GenBank/DDBJ databases">
        <title>Genomic analyses of the natural microbiome of Caenorhabditis elegans.</title>
        <authorList>
            <person name="Samuel B."/>
        </authorList>
    </citation>
    <scope>NUCLEOTIDE SEQUENCE [LARGE SCALE GENOMIC DNA]</scope>
    <source>
        <strain evidence="2 3">BIGb0408</strain>
    </source>
</reference>
<evidence type="ECO:0000313" key="3">
    <source>
        <dbReference type="Proteomes" id="UP000578688"/>
    </source>
</evidence>
<organism evidence="2 3">
    <name type="scientific">Phytopseudomonas flavescens</name>
    <dbReference type="NCBI Taxonomy" id="29435"/>
    <lineage>
        <taxon>Bacteria</taxon>
        <taxon>Pseudomonadati</taxon>
        <taxon>Pseudomonadota</taxon>
        <taxon>Gammaproteobacteria</taxon>
        <taxon>Pseudomonadales</taxon>
        <taxon>Pseudomonadaceae</taxon>
        <taxon>Phytopseudomonas</taxon>
    </lineage>
</organism>